<keyword evidence="2" id="KW-1133">Transmembrane helix</keyword>
<evidence type="ECO:0000256" key="2">
    <source>
        <dbReference type="SAM" id="Phobius"/>
    </source>
</evidence>
<gene>
    <name evidence="3" type="ORF">H1X69_30495</name>
</gene>
<name>A0A7W2HXX1_9ACTN</name>
<sequence length="369" mass="37785">MFTERITESTAPEGAAPEGDFTRPVPRRRRGRAAAVTLAALLGAGLPAVPAAAAPAIGDTVAPAADRVSPAAHTPRPKPYPTVLGLPNGFSPEGIALTGGAAYTGSLVDGSIQRVDLRTGVARQFAPSPGPGRIAVGMDTDRFGRLWVAGGGAGFWPGVRTTYRVYDTRTGAKLVDVEPAGAVYLNDVIVTRDAAWFTDTFSSVLVRVPIGDDGSIGRPRTVALGGEWTAGEGLNGNGIAATPDGRSLIVGHTSGALYLVPAGAHDRARARRISLSGDEAALAAGADGLVLDGRTLYVVGPTGVVDIRLSPSLTAGRVLGVTEVPGAAWPTTAAAFGDRLYVVDANFGEDLVNVGNPDATFRIVAVPRP</sequence>
<keyword evidence="2" id="KW-0472">Membrane</keyword>
<proteinExistence type="predicted"/>
<dbReference type="RefSeq" id="WP_191854725.1">
    <property type="nucleotide sequence ID" value="NZ_BNBP01000050.1"/>
</dbReference>
<reference evidence="3 4" key="1">
    <citation type="submission" date="2020-07" db="EMBL/GenBank/DDBJ databases">
        <title>Differential regulation of undecylprodigiosin biosynthesis in the yeast-scavenging Streptomyces strain MBK6.</title>
        <authorList>
            <person name="Baral B."/>
            <person name="Siitonen V."/>
            <person name="Laughlin M."/>
            <person name="Yamada K."/>
            <person name="Ilomaeki M."/>
            <person name="Metsae-Ketelae M."/>
            <person name="Niemi J."/>
        </authorList>
    </citation>
    <scope>NUCLEOTIDE SEQUENCE [LARGE SCALE GENOMIC DNA]</scope>
    <source>
        <strain evidence="3 4">MBK6</strain>
    </source>
</reference>
<dbReference type="InterPro" id="IPR011042">
    <property type="entry name" value="6-blade_b-propeller_TolB-like"/>
</dbReference>
<dbReference type="SUPFAM" id="SSF63829">
    <property type="entry name" value="Calcium-dependent phosphotriesterase"/>
    <property type="match status" value="1"/>
</dbReference>
<dbReference type="EMBL" id="JACERG010000020">
    <property type="protein sequence ID" value="MBA5225699.1"/>
    <property type="molecule type" value="Genomic_DNA"/>
</dbReference>
<evidence type="ECO:0000313" key="3">
    <source>
        <dbReference type="EMBL" id="MBA5225699.1"/>
    </source>
</evidence>
<dbReference type="GeneID" id="96783207"/>
<dbReference type="AlphaFoldDB" id="A0A7W2HXX1"/>
<feature type="region of interest" description="Disordered" evidence="1">
    <location>
        <begin position="1"/>
        <end position="28"/>
    </location>
</feature>
<dbReference type="Gene3D" id="2.120.10.30">
    <property type="entry name" value="TolB, C-terminal domain"/>
    <property type="match status" value="1"/>
</dbReference>
<evidence type="ECO:0000313" key="4">
    <source>
        <dbReference type="Proteomes" id="UP000587608"/>
    </source>
</evidence>
<feature type="transmembrane region" description="Helical" evidence="2">
    <location>
        <begin position="33"/>
        <end position="53"/>
    </location>
</feature>
<keyword evidence="2" id="KW-0812">Transmembrane</keyword>
<evidence type="ECO:0000256" key="1">
    <source>
        <dbReference type="SAM" id="MobiDB-lite"/>
    </source>
</evidence>
<accession>A0A7W2HXX1</accession>
<organism evidence="3 4">
    <name type="scientific">Streptomyces griseoaurantiacus</name>
    <dbReference type="NCBI Taxonomy" id="68213"/>
    <lineage>
        <taxon>Bacteria</taxon>
        <taxon>Bacillati</taxon>
        <taxon>Actinomycetota</taxon>
        <taxon>Actinomycetes</taxon>
        <taxon>Kitasatosporales</taxon>
        <taxon>Streptomycetaceae</taxon>
        <taxon>Streptomyces</taxon>
        <taxon>Streptomyces aurantiacus group</taxon>
    </lineage>
</organism>
<protein>
    <submittedName>
        <fullName evidence="3">Superoxide dismutase</fullName>
    </submittedName>
</protein>
<comment type="caution">
    <text evidence="3">The sequence shown here is derived from an EMBL/GenBank/DDBJ whole genome shotgun (WGS) entry which is preliminary data.</text>
</comment>
<dbReference type="Proteomes" id="UP000587608">
    <property type="component" value="Unassembled WGS sequence"/>
</dbReference>